<feature type="chain" id="PRO_5039932378" description="CACTA en-spm transposon protein" evidence="2">
    <location>
        <begin position="22"/>
        <end position="194"/>
    </location>
</feature>
<evidence type="ECO:0000256" key="1">
    <source>
        <dbReference type="SAM" id="MobiDB-lite"/>
    </source>
</evidence>
<organism evidence="3">
    <name type="scientific">Cucumis melo</name>
    <name type="common">Muskmelon</name>
    <dbReference type="NCBI Taxonomy" id="3656"/>
    <lineage>
        <taxon>Eukaryota</taxon>
        <taxon>Viridiplantae</taxon>
        <taxon>Streptophyta</taxon>
        <taxon>Embryophyta</taxon>
        <taxon>Tracheophyta</taxon>
        <taxon>Spermatophyta</taxon>
        <taxon>Magnoliopsida</taxon>
        <taxon>eudicotyledons</taxon>
        <taxon>Gunneridae</taxon>
        <taxon>Pentapetalae</taxon>
        <taxon>rosids</taxon>
        <taxon>fabids</taxon>
        <taxon>Cucurbitales</taxon>
        <taxon>Cucurbitaceae</taxon>
        <taxon>Benincaseae</taxon>
        <taxon>Cucumis</taxon>
    </lineage>
</organism>
<evidence type="ECO:0000256" key="2">
    <source>
        <dbReference type="SAM" id="SignalP"/>
    </source>
</evidence>
<accession>A0A9I9EH11</accession>
<dbReference type="AlphaFoldDB" id="A0A9I9EH11"/>
<proteinExistence type="predicted"/>
<sequence>MCLYLLIECLFYMSTTIMSSSYPCNNFMETDAMFLEFEDDLDNDEGGSSSVGSNTESSSQQPATPTPRRLAQSRLLELECHVQINGHIPMTMAPGTEKPISPYVVLFSQAIDMCWADVGREYIKVVKGNLQMLMTFKEFRADCHKHFKKYSDLEEARANPPNALVGCHEDWYFLYDHYMSRAFQEQSRTNKAAR</sequence>
<evidence type="ECO:0008006" key="4">
    <source>
        <dbReference type="Google" id="ProtNLM"/>
    </source>
</evidence>
<dbReference type="Gramene" id="MELO3C033661.2.1">
    <property type="protein sequence ID" value="MELO3C033661.2.1"/>
    <property type="gene ID" value="MELO3C033661.2"/>
</dbReference>
<name>A0A9I9EH11_CUCME</name>
<feature type="compositionally biased region" description="Low complexity" evidence="1">
    <location>
        <begin position="46"/>
        <end position="59"/>
    </location>
</feature>
<feature type="region of interest" description="Disordered" evidence="1">
    <location>
        <begin position="44"/>
        <end position="68"/>
    </location>
</feature>
<feature type="signal peptide" evidence="2">
    <location>
        <begin position="1"/>
        <end position="21"/>
    </location>
</feature>
<keyword evidence="2" id="KW-0732">Signal</keyword>
<evidence type="ECO:0000313" key="3">
    <source>
        <dbReference type="EnsemblPlants" id="MELO3C033661.2.1"/>
    </source>
</evidence>
<dbReference type="EnsemblPlants" id="MELO3C033661.2.1">
    <property type="protein sequence ID" value="MELO3C033661.2.1"/>
    <property type="gene ID" value="MELO3C033661.2"/>
</dbReference>
<protein>
    <recommendedName>
        <fullName evidence="4">CACTA en-spm transposon protein</fullName>
    </recommendedName>
</protein>
<reference evidence="3" key="1">
    <citation type="submission" date="2023-03" db="UniProtKB">
        <authorList>
            <consortium name="EnsemblPlants"/>
        </authorList>
    </citation>
    <scope>IDENTIFICATION</scope>
</reference>